<reference evidence="2" key="2">
    <citation type="journal article" date="2022" name="Hortic Res">
        <title>The genome of Dioscorea zingiberensis sheds light on the biosynthesis, origin and evolution of the medicinally important diosgenin saponins.</title>
        <authorList>
            <person name="Li Y."/>
            <person name="Tan C."/>
            <person name="Li Z."/>
            <person name="Guo J."/>
            <person name="Li S."/>
            <person name="Chen X."/>
            <person name="Wang C."/>
            <person name="Dai X."/>
            <person name="Yang H."/>
            <person name="Song W."/>
            <person name="Hou L."/>
            <person name="Xu J."/>
            <person name="Tong Z."/>
            <person name="Xu A."/>
            <person name="Yuan X."/>
            <person name="Wang W."/>
            <person name="Yang Q."/>
            <person name="Chen L."/>
            <person name="Sun Z."/>
            <person name="Wang K."/>
            <person name="Pan B."/>
            <person name="Chen J."/>
            <person name="Bao Y."/>
            <person name="Liu F."/>
            <person name="Qi X."/>
            <person name="Gang D.R."/>
            <person name="Wen J."/>
            <person name="Li J."/>
        </authorList>
    </citation>
    <scope>NUCLEOTIDE SEQUENCE</scope>
    <source>
        <strain evidence="2">Dzin_1.0</strain>
    </source>
</reference>
<protein>
    <submittedName>
        <fullName evidence="2">Uncharacterized protein</fullName>
    </submittedName>
</protein>
<feature type="transmembrane region" description="Helical" evidence="1">
    <location>
        <begin position="25"/>
        <end position="51"/>
    </location>
</feature>
<dbReference type="InterPro" id="IPR036259">
    <property type="entry name" value="MFS_trans_sf"/>
</dbReference>
<gene>
    <name evidence="2" type="ORF">J5N97_021192</name>
</gene>
<comment type="caution">
    <text evidence="2">The sequence shown here is derived from an EMBL/GenBank/DDBJ whole genome shotgun (WGS) entry which is preliminary data.</text>
</comment>
<reference evidence="2" key="1">
    <citation type="submission" date="2021-03" db="EMBL/GenBank/DDBJ databases">
        <authorList>
            <person name="Li Z."/>
            <person name="Yang C."/>
        </authorList>
    </citation>
    <scope>NUCLEOTIDE SEQUENCE</scope>
    <source>
        <strain evidence="2">Dzin_1.0</strain>
        <tissue evidence="2">Leaf</tissue>
    </source>
</reference>
<dbReference type="Gene3D" id="1.20.1250.20">
    <property type="entry name" value="MFS general substrate transporter like domains"/>
    <property type="match status" value="1"/>
</dbReference>
<dbReference type="EMBL" id="JAGGNH010000005">
    <property type="protein sequence ID" value="KAJ0973233.1"/>
    <property type="molecule type" value="Genomic_DNA"/>
</dbReference>
<sequence length="92" mass="9940">MPPIVGVVDYRGRPIIAGSGKGRSAFFIIGVAMAKWFAYYGIGFNLITYLIGPLRESTLAAAARDGVCRDEDSRRCLELSPIRTLDATAQSS</sequence>
<keyword evidence="1" id="KW-0812">Transmembrane</keyword>
<keyword evidence="1" id="KW-0472">Membrane</keyword>
<evidence type="ECO:0000256" key="1">
    <source>
        <dbReference type="SAM" id="Phobius"/>
    </source>
</evidence>
<evidence type="ECO:0000313" key="3">
    <source>
        <dbReference type="Proteomes" id="UP001085076"/>
    </source>
</evidence>
<keyword evidence="1" id="KW-1133">Transmembrane helix</keyword>
<accession>A0A9D5HEF2</accession>
<keyword evidence="3" id="KW-1185">Reference proteome</keyword>
<organism evidence="2 3">
    <name type="scientific">Dioscorea zingiberensis</name>
    <dbReference type="NCBI Taxonomy" id="325984"/>
    <lineage>
        <taxon>Eukaryota</taxon>
        <taxon>Viridiplantae</taxon>
        <taxon>Streptophyta</taxon>
        <taxon>Embryophyta</taxon>
        <taxon>Tracheophyta</taxon>
        <taxon>Spermatophyta</taxon>
        <taxon>Magnoliopsida</taxon>
        <taxon>Liliopsida</taxon>
        <taxon>Dioscoreales</taxon>
        <taxon>Dioscoreaceae</taxon>
        <taxon>Dioscorea</taxon>
    </lineage>
</organism>
<proteinExistence type="predicted"/>
<dbReference type="AlphaFoldDB" id="A0A9D5HEF2"/>
<evidence type="ECO:0000313" key="2">
    <source>
        <dbReference type="EMBL" id="KAJ0973233.1"/>
    </source>
</evidence>
<dbReference type="Proteomes" id="UP001085076">
    <property type="component" value="Miscellaneous, Linkage group lg05"/>
</dbReference>
<name>A0A9D5HEF2_9LILI</name>
<dbReference type="OrthoDB" id="782807at2759"/>